<comment type="caution">
    <text evidence="2">The sequence shown here is derived from an EMBL/GenBank/DDBJ whole genome shotgun (WGS) entry which is preliminary data.</text>
</comment>
<sequence>MRKLTNEQLAEIRQRFIYAQEQDWPGSPISDSLDDIPALLDAIAELQAENKILETSFEECERNKNRYADEIERKENEDLINALEDAFGTLTDEEVEGYVKTIRQMGAISNDRN</sequence>
<feature type="coiled-coil region" evidence="1">
    <location>
        <begin position="43"/>
        <end position="77"/>
    </location>
</feature>
<evidence type="ECO:0000313" key="2">
    <source>
        <dbReference type="EMBL" id="MDQ0270798.1"/>
    </source>
</evidence>
<keyword evidence="1" id="KW-0175">Coiled coil</keyword>
<gene>
    <name evidence="2" type="ORF">J2S17_002683</name>
</gene>
<accession>A0ABU0AK71</accession>
<keyword evidence="3" id="KW-1185">Reference proteome</keyword>
<dbReference type="EMBL" id="JAUSUB010000010">
    <property type="protein sequence ID" value="MDQ0270798.1"/>
    <property type="molecule type" value="Genomic_DNA"/>
</dbReference>
<protein>
    <submittedName>
        <fullName evidence="2">Uncharacterized protein</fullName>
    </submittedName>
</protein>
<dbReference type="RefSeq" id="WP_307475509.1">
    <property type="nucleotide sequence ID" value="NZ_JAUSUB010000010.1"/>
</dbReference>
<name>A0ABU0AK71_9BACI</name>
<evidence type="ECO:0000313" key="3">
    <source>
        <dbReference type="Proteomes" id="UP001238088"/>
    </source>
</evidence>
<reference evidence="2 3" key="1">
    <citation type="submission" date="2023-07" db="EMBL/GenBank/DDBJ databases">
        <title>Genomic Encyclopedia of Type Strains, Phase IV (KMG-IV): sequencing the most valuable type-strain genomes for metagenomic binning, comparative biology and taxonomic classification.</title>
        <authorList>
            <person name="Goeker M."/>
        </authorList>
    </citation>
    <scope>NUCLEOTIDE SEQUENCE [LARGE SCALE GENOMIC DNA]</scope>
    <source>
        <strain evidence="2 3">DSM 23494</strain>
    </source>
</reference>
<dbReference type="Proteomes" id="UP001238088">
    <property type="component" value="Unassembled WGS sequence"/>
</dbReference>
<organism evidence="2 3">
    <name type="scientific">Cytobacillus purgationiresistens</name>
    <dbReference type="NCBI Taxonomy" id="863449"/>
    <lineage>
        <taxon>Bacteria</taxon>
        <taxon>Bacillati</taxon>
        <taxon>Bacillota</taxon>
        <taxon>Bacilli</taxon>
        <taxon>Bacillales</taxon>
        <taxon>Bacillaceae</taxon>
        <taxon>Cytobacillus</taxon>
    </lineage>
</organism>
<proteinExistence type="predicted"/>
<evidence type="ECO:0000256" key="1">
    <source>
        <dbReference type="SAM" id="Coils"/>
    </source>
</evidence>